<proteinExistence type="predicted"/>
<dbReference type="EMBL" id="AMCI01008931">
    <property type="protein sequence ID" value="EJW90285.1"/>
    <property type="molecule type" value="Genomic_DNA"/>
</dbReference>
<name>J9BRT1_9ZZZZ</name>
<protein>
    <submittedName>
        <fullName evidence="1">Uncharacterized protein</fullName>
    </submittedName>
</protein>
<organism evidence="1">
    <name type="scientific">gut metagenome</name>
    <dbReference type="NCBI Taxonomy" id="749906"/>
    <lineage>
        <taxon>unclassified sequences</taxon>
        <taxon>metagenomes</taxon>
        <taxon>organismal metagenomes</taxon>
    </lineage>
</organism>
<comment type="caution">
    <text evidence="1">The sequence shown here is derived from an EMBL/GenBank/DDBJ whole genome shotgun (WGS) entry which is preliminary data.</text>
</comment>
<reference evidence="1" key="1">
    <citation type="journal article" date="2012" name="PLoS ONE">
        <title>Gene sets for utilization of primary and secondary nutrition supplies in the distal gut of endangered iberian lynx.</title>
        <authorList>
            <person name="Alcaide M."/>
            <person name="Messina E."/>
            <person name="Richter M."/>
            <person name="Bargiela R."/>
            <person name="Peplies J."/>
            <person name="Huws S.A."/>
            <person name="Newbold C.J."/>
            <person name="Golyshin P.N."/>
            <person name="Simon M.A."/>
            <person name="Lopez G."/>
            <person name="Yakimov M.M."/>
            <person name="Ferrer M."/>
        </authorList>
    </citation>
    <scope>NUCLEOTIDE SEQUENCE</scope>
</reference>
<feature type="non-terminal residue" evidence="1">
    <location>
        <position position="37"/>
    </location>
</feature>
<gene>
    <name evidence="1" type="ORF">EVA_21608</name>
</gene>
<evidence type="ECO:0000313" key="1">
    <source>
        <dbReference type="EMBL" id="EJW90285.1"/>
    </source>
</evidence>
<accession>J9BRT1</accession>
<dbReference type="AlphaFoldDB" id="J9BRT1"/>
<sequence>MVFIVVNTTATLVTADQWRAIKDGTFDDLFIGDFWNI</sequence>